<evidence type="ECO:0000256" key="3">
    <source>
        <dbReference type="PROSITE-ProRule" id="PRU00221"/>
    </source>
</evidence>
<feature type="repeat" description="WD" evidence="3">
    <location>
        <begin position="277"/>
        <end position="318"/>
    </location>
</feature>
<evidence type="ECO:0008006" key="6">
    <source>
        <dbReference type="Google" id="ProtNLM"/>
    </source>
</evidence>
<proteinExistence type="predicted"/>
<protein>
    <recommendedName>
        <fullName evidence="6">WD40 repeat-like protein</fullName>
    </recommendedName>
</protein>
<dbReference type="Proteomes" id="UP000664169">
    <property type="component" value="Unassembled WGS sequence"/>
</dbReference>
<keyword evidence="5" id="KW-1185">Reference proteome</keyword>
<evidence type="ECO:0000256" key="2">
    <source>
        <dbReference type="ARBA" id="ARBA00022737"/>
    </source>
</evidence>
<gene>
    <name evidence="4" type="ORF">GOMPHAMPRED_000403</name>
</gene>
<dbReference type="InterPro" id="IPR001680">
    <property type="entry name" value="WD40_rpt"/>
</dbReference>
<name>A0A8H3EDE2_9LECA</name>
<evidence type="ECO:0000256" key="1">
    <source>
        <dbReference type="ARBA" id="ARBA00022574"/>
    </source>
</evidence>
<reference evidence="4" key="1">
    <citation type="submission" date="2021-03" db="EMBL/GenBank/DDBJ databases">
        <authorList>
            <person name="Tagirdzhanova G."/>
        </authorList>
    </citation>
    <scope>NUCLEOTIDE SEQUENCE</scope>
</reference>
<dbReference type="SMART" id="SM00320">
    <property type="entry name" value="WD40"/>
    <property type="match status" value="3"/>
</dbReference>
<dbReference type="Gene3D" id="2.130.10.10">
    <property type="entry name" value="YVTN repeat-like/Quinoprotein amine dehydrogenase"/>
    <property type="match status" value="1"/>
</dbReference>
<dbReference type="OrthoDB" id="1367865at2759"/>
<dbReference type="PROSITE" id="PS50294">
    <property type="entry name" value="WD_REPEATS_REGION"/>
    <property type="match status" value="1"/>
</dbReference>
<dbReference type="InterPro" id="IPR036322">
    <property type="entry name" value="WD40_repeat_dom_sf"/>
</dbReference>
<dbReference type="AlphaFoldDB" id="A0A8H3EDE2"/>
<sequence>MPSYSSKQFLEEYELELEKEFEYNGITASWAPNPNDGSDGGPRFWDDEDEIIPAVARIPRKGFSRGTITQALSSDEAFLAVATDTCIRIYRVESLSMTDELTVGHDEAHYVRGSVFTAKKSYSIDKEKSQEYVLISYSSSFGGGPGTIHIWNLDAQGCLRHDLRAPDFPADNVAKNALKAIENDLSQYGISTEQVNKIQDGFLDILAAAHTTHAISKIKTIQDAQFTGFNSSILSHACDQFLYEDHGQTTQHGMRPEAELPQIVIMNLKSFHEICRLKGHTDVIMWSGWSLDDEVVATASWDATFRIWNARTGVCKHIIGPTGGQNWAGQFLPDGKHLLLSGGRPHPLALYDIETGQKIRSFDPTDTKLDHWLRYFTVHPQQHEDLVIVQNGMTLLAWQPLHPENQIQELFALKPGDNTMRNGFARTVDFGWSDRAQDIFIAKNTDGSAFVWDKARALKWRFQRQKARSVSGQGSAWLVRRKDADWIASLDGDGAVRFWKL</sequence>
<dbReference type="InterPro" id="IPR015943">
    <property type="entry name" value="WD40/YVTN_repeat-like_dom_sf"/>
</dbReference>
<accession>A0A8H3EDE2</accession>
<keyword evidence="1 3" id="KW-0853">WD repeat</keyword>
<dbReference type="PROSITE" id="PS50082">
    <property type="entry name" value="WD_REPEATS_2"/>
    <property type="match status" value="1"/>
</dbReference>
<dbReference type="PANTHER" id="PTHR19848:SF8">
    <property type="entry name" value="F-BOX AND WD REPEAT DOMAIN CONTAINING 7"/>
    <property type="match status" value="1"/>
</dbReference>
<comment type="caution">
    <text evidence="4">The sequence shown here is derived from an EMBL/GenBank/DDBJ whole genome shotgun (WGS) entry which is preliminary data.</text>
</comment>
<keyword evidence="2" id="KW-0677">Repeat</keyword>
<dbReference type="EMBL" id="CAJPDQ010000001">
    <property type="protein sequence ID" value="CAF9903585.1"/>
    <property type="molecule type" value="Genomic_DNA"/>
</dbReference>
<dbReference type="SUPFAM" id="SSF50978">
    <property type="entry name" value="WD40 repeat-like"/>
    <property type="match status" value="1"/>
</dbReference>
<evidence type="ECO:0000313" key="4">
    <source>
        <dbReference type="EMBL" id="CAF9903585.1"/>
    </source>
</evidence>
<organism evidence="4 5">
    <name type="scientific">Gomphillus americanus</name>
    <dbReference type="NCBI Taxonomy" id="1940652"/>
    <lineage>
        <taxon>Eukaryota</taxon>
        <taxon>Fungi</taxon>
        <taxon>Dikarya</taxon>
        <taxon>Ascomycota</taxon>
        <taxon>Pezizomycotina</taxon>
        <taxon>Lecanoromycetes</taxon>
        <taxon>OSLEUM clade</taxon>
        <taxon>Ostropomycetidae</taxon>
        <taxon>Ostropales</taxon>
        <taxon>Graphidaceae</taxon>
        <taxon>Gomphilloideae</taxon>
        <taxon>Gomphillus</taxon>
    </lineage>
</organism>
<dbReference type="PANTHER" id="PTHR19848">
    <property type="entry name" value="WD40 REPEAT PROTEIN"/>
    <property type="match status" value="1"/>
</dbReference>
<evidence type="ECO:0000313" key="5">
    <source>
        <dbReference type="Proteomes" id="UP000664169"/>
    </source>
</evidence>